<name>A0A915NKK7_9BILA</name>
<proteinExistence type="predicted"/>
<reference evidence="3" key="1">
    <citation type="submission" date="2022-11" db="UniProtKB">
        <authorList>
            <consortium name="WormBaseParasite"/>
        </authorList>
    </citation>
    <scope>IDENTIFICATION</scope>
</reference>
<keyword evidence="2" id="KW-1185">Reference proteome</keyword>
<sequence length="81" mass="9316">MLKENYRLECLERLSVEQSLNSSQEESSKLRSEATEIRADNLADDLSQELNKMGEELDKVNGKRDAMVGVNNEFLFENTFD</sequence>
<accession>A0A915NKK7</accession>
<organism evidence="2 3">
    <name type="scientific">Meloidogyne floridensis</name>
    <dbReference type="NCBI Taxonomy" id="298350"/>
    <lineage>
        <taxon>Eukaryota</taxon>
        <taxon>Metazoa</taxon>
        <taxon>Ecdysozoa</taxon>
        <taxon>Nematoda</taxon>
        <taxon>Chromadorea</taxon>
        <taxon>Rhabditida</taxon>
        <taxon>Tylenchina</taxon>
        <taxon>Tylenchomorpha</taxon>
        <taxon>Tylenchoidea</taxon>
        <taxon>Meloidogynidae</taxon>
        <taxon>Meloidogyninae</taxon>
        <taxon>Meloidogyne</taxon>
    </lineage>
</organism>
<feature type="compositionally biased region" description="Basic and acidic residues" evidence="1">
    <location>
        <begin position="26"/>
        <end position="36"/>
    </location>
</feature>
<protein>
    <submittedName>
        <fullName evidence="3">Uncharacterized protein</fullName>
    </submittedName>
</protein>
<dbReference type="WBParaSite" id="scf7180000418134.g2114">
    <property type="protein sequence ID" value="scf7180000418134.g2114"/>
    <property type="gene ID" value="scf7180000418134.g2114"/>
</dbReference>
<dbReference type="Proteomes" id="UP000887560">
    <property type="component" value="Unplaced"/>
</dbReference>
<feature type="region of interest" description="Disordered" evidence="1">
    <location>
        <begin position="17"/>
        <end position="36"/>
    </location>
</feature>
<evidence type="ECO:0000313" key="2">
    <source>
        <dbReference type="Proteomes" id="UP000887560"/>
    </source>
</evidence>
<evidence type="ECO:0000313" key="3">
    <source>
        <dbReference type="WBParaSite" id="scf7180000418134.g2114"/>
    </source>
</evidence>
<evidence type="ECO:0000256" key="1">
    <source>
        <dbReference type="SAM" id="MobiDB-lite"/>
    </source>
</evidence>
<dbReference type="AlphaFoldDB" id="A0A915NKK7"/>